<dbReference type="InterPro" id="IPR050210">
    <property type="entry name" value="tRNA_Adenine-N(6)_MTase"/>
</dbReference>
<dbReference type="PANTHER" id="PTHR47739">
    <property type="entry name" value="TRNA1(VAL) (ADENINE(37)-N6)-METHYLTRANSFERASE"/>
    <property type="match status" value="1"/>
</dbReference>
<dbReference type="Pfam" id="PF05175">
    <property type="entry name" value="MTS"/>
    <property type="match status" value="1"/>
</dbReference>
<feature type="domain" description="Methyltransferase small" evidence="7">
    <location>
        <begin position="38"/>
        <end position="126"/>
    </location>
</feature>
<comment type="caution">
    <text evidence="8">The sequence shown here is derived from an EMBL/GenBank/DDBJ whole genome shotgun (WGS) entry which is preliminary data.</text>
</comment>
<keyword evidence="1 6" id="KW-0963">Cytoplasm</keyword>
<dbReference type="SUPFAM" id="SSF53335">
    <property type="entry name" value="S-adenosyl-L-methionine-dependent methyltransferases"/>
    <property type="match status" value="1"/>
</dbReference>
<sequence length="236" mass="26374">MSNAYFDFKQFRIVQDACAMKVSTDACIQGAWTPVAEQVRSVLDIGAGTGLLAMMIAQRWPECICDAIEINPQAAAQATENVNSSQFASRINVHCADAEQWIPDRKYDMVICNPPFFEKSLKSDDTARMQARHTDSLSYEALASLIAQALNKEGYASILLPAGQEQSWSEACARSGLSVSQRLLIRPFADRDPNRVIFMTGTDLTNSADEELIIYEKPGIYTETFKELMRPFYLHL</sequence>
<dbReference type="InterPro" id="IPR007848">
    <property type="entry name" value="Small_mtfrase_dom"/>
</dbReference>
<dbReference type="GO" id="GO:0008168">
    <property type="term" value="F:methyltransferase activity"/>
    <property type="evidence" value="ECO:0007669"/>
    <property type="project" value="UniProtKB-KW"/>
</dbReference>
<keyword evidence="5 6" id="KW-0819">tRNA processing</keyword>
<comment type="subcellular location">
    <subcellularLocation>
        <location evidence="6">Cytoplasm</location>
    </subcellularLocation>
</comment>
<keyword evidence="3 6" id="KW-0808">Transferase</keyword>
<gene>
    <name evidence="8" type="ORF">GCM10023092_15590</name>
</gene>
<dbReference type="RefSeq" id="WP_344824969.1">
    <property type="nucleotide sequence ID" value="NZ_BAABEZ010000022.1"/>
</dbReference>
<dbReference type="HAMAP" id="MF_01872">
    <property type="entry name" value="tRNA_methyltr_YfiC"/>
    <property type="match status" value="1"/>
</dbReference>
<evidence type="ECO:0000256" key="6">
    <source>
        <dbReference type="HAMAP-Rule" id="MF_01872"/>
    </source>
</evidence>
<dbReference type="CDD" id="cd02440">
    <property type="entry name" value="AdoMet_MTases"/>
    <property type="match status" value="1"/>
</dbReference>
<dbReference type="GO" id="GO:0032259">
    <property type="term" value="P:methylation"/>
    <property type="evidence" value="ECO:0007669"/>
    <property type="project" value="UniProtKB-KW"/>
</dbReference>
<evidence type="ECO:0000256" key="5">
    <source>
        <dbReference type="ARBA" id="ARBA00022694"/>
    </source>
</evidence>
<keyword evidence="4 6" id="KW-0949">S-adenosyl-L-methionine</keyword>
<evidence type="ECO:0000256" key="1">
    <source>
        <dbReference type="ARBA" id="ARBA00022490"/>
    </source>
</evidence>
<evidence type="ECO:0000256" key="2">
    <source>
        <dbReference type="ARBA" id="ARBA00022603"/>
    </source>
</evidence>
<dbReference type="InterPro" id="IPR002052">
    <property type="entry name" value="DNA_methylase_N6_adenine_CS"/>
</dbReference>
<keyword evidence="2 6" id="KW-0489">Methyltransferase</keyword>
<dbReference type="EC" id="2.1.1.223" evidence="6"/>
<organism evidence="8 9">
    <name type="scientific">Rurimicrobium arvi</name>
    <dbReference type="NCBI Taxonomy" id="2049916"/>
    <lineage>
        <taxon>Bacteria</taxon>
        <taxon>Pseudomonadati</taxon>
        <taxon>Bacteroidota</taxon>
        <taxon>Chitinophagia</taxon>
        <taxon>Chitinophagales</taxon>
        <taxon>Chitinophagaceae</taxon>
        <taxon>Rurimicrobium</taxon>
    </lineage>
</organism>
<comment type="similarity">
    <text evidence="6">Belongs to the methyltransferase superfamily. tRNA (adenine-N(6)-)-methyltransferase family.</text>
</comment>
<evidence type="ECO:0000256" key="4">
    <source>
        <dbReference type="ARBA" id="ARBA00022691"/>
    </source>
</evidence>
<reference evidence="9" key="1">
    <citation type="journal article" date="2019" name="Int. J. Syst. Evol. Microbiol.">
        <title>The Global Catalogue of Microorganisms (GCM) 10K type strain sequencing project: providing services to taxonomists for standard genome sequencing and annotation.</title>
        <authorList>
            <consortium name="The Broad Institute Genomics Platform"/>
            <consortium name="The Broad Institute Genome Sequencing Center for Infectious Disease"/>
            <person name="Wu L."/>
            <person name="Ma J."/>
        </authorList>
    </citation>
    <scope>NUCLEOTIDE SEQUENCE [LARGE SCALE GENOMIC DNA]</scope>
    <source>
        <strain evidence="9">JCM 31921</strain>
    </source>
</reference>
<comment type="catalytic activity">
    <reaction evidence="6">
        <text>adenosine(37) in tRNA1(Val) + S-adenosyl-L-methionine = N(6)-methyladenosine(37) in tRNA1(Val) + S-adenosyl-L-homocysteine + H(+)</text>
        <dbReference type="Rhea" id="RHEA:43160"/>
        <dbReference type="Rhea" id="RHEA-COMP:10369"/>
        <dbReference type="Rhea" id="RHEA-COMP:10370"/>
        <dbReference type="ChEBI" id="CHEBI:15378"/>
        <dbReference type="ChEBI" id="CHEBI:57856"/>
        <dbReference type="ChEBI" id="CHEBI:59789"/>
        <dbReference type="ChEBI" id="CHEBI:74411"/>
        <dbReference type="ChEBI" id="CHEBI:74449"/>
        <dbReference type="EC" id="2.1.1.223"/>
    </reaction>
</comment>
<protein>
    <recommendedName>
        <fullName evidence="6">tRNA1(Val) (adenine(37)-N6)-methyltransferase</fullName>
        <ecNumber evidence="6">2.1.1.223</ecNumber>
    </recommendedName>
    <alternativeName>
        <fullName evidence="6">tRNA m6A37 methyltransferase</fullName>
    </alternativeName>
</protein>
<dbReference type="EMBL" id="BAABEZ010000022">
    <property type="protein sequence ID" value="GAA4454106.1"/>
    <property type="molecule type" value="Genomic_DNA"/>
</dbReference>
<dbReference type="InterPro" id="IPR022882">
    <property type="entry name" value="tRNA_adenine-N6_MeTrfase"/>
</dbReference>
<name>A0ABP8MSF9_9BACT</name>
<evidence type="ECO:0000313" key="8">
    <source>
        <dbReference type="EMBL" id="GAA4454106.1"/>
    </source>
</evidence>
<dbReference type="Proteomes" id="UP001501410">
    <property type="component" value="Unassembled WGS sequence"/>
</dbReference>
<keyword evidence="9" id="KW-1185">Reference proteome</keyword>
<proteinExistence type="inferred from homology"/>
<dbReference type="PROSITE" id="PS00092">
    <property type="entry name" value="N6_MTASE"/>
    <property type="match status" value="1"/>
</dbReference>
<dbReference type="InterPro" id="IPR029063">
    <property type="entry name" value="SAM-dependent_MTases_sf"/>
</dbReference>
<comment type="function">
    <text evidence="6">Specifically methylates the adenine in position 37 of tRNA(1)(Val) (anticodon cmo5UAC).</text>
</comment>
<dbReference type="Gene3D" id="3.40.50.150">
    <property type="entry name" value="Vaccinia Virus protein VP39"/>
    <property type="match status" value="1"/>
</dbReference>
<evidence type="ECO:0000256" key="3">
    <source>
        <dbReference type="ARBA" id="ARBA00022679"/>
    </source>
</evidence>
<evidence type="ECO:0000259" key="7">
    <source>
        <dbReference type="Pfam" id="PF05175"/>
    </source>
</evidence>
<evidence type="ECO:0000313" key="9">
    <source>
        <dbReference type="Proteomes" id="UP001501410"/>
    </source>
</evidence>
<accession>A0ABP8MSF9</accession>
<dbReference type="PANTHER" id="PTHR47739:SF1">
    <property type="entry name" value="TRNA1(VAL) (ADENINE(37)-N6)-METHYLTRANSFERASE"/>
    <property type="match status" value="1"/>
</dbReference>